<dbReference type="Gene3D" id="3.40.50.720">
    <property type="entry name" value="NAD(P)-binding Rossmann-like Domain"/>
    <property type="match status" value="1"/>
</dbReference>
<name>A0ABT7B8W0_9CYAN</name>
<dbReference type="SUPFAM" id="SSF51735">
    <property type="entry name" value="NAD(P)-binding Rossmann-fold domains"/>
    <property type="match status" value="1"/>
</dbReference>
<dbReference type="PANTHER" id="PTHR43377:SF1">
    <property type="entry name" value="BILIVERDIN REDUCTASE A"/>
    <property type="match status" value="1"/>
</dbReference>
<dbReference type="RefSeq" id="WP_283767853.1">
    <property type="nucleotide sequence ID" value="NZ_JAQOSO010000084.1"/>
</dbReference>
<dbReference type="PANTHER" id="PTHR43377">
    <property type="entry name" value="BILIVERDIN REDUCTASE A"/>
    <property type="match status" value="1"/>
</dbReference>
<gene>
    <name evidence="2" type="ORF">PMG25_15775</name>
</gene>
<dbReference type="InterPro" id="IPR051450">
    <property type="entry name" value="Gfo/Idh/MocA_Oxidoreductases"/>
</dbReference>
<evidence type="ECO:0000313" key="3">
    <source>
        <dbReference type="Proteomes" id="UP001235849"/>
    </source>
</evidence>
<proteinExistence type="predicted"/>
<comment type="caution">
    <text evidence="2">The sequence shown here is derived from an EMBL/GenBank/DDBJ whole genome shotgun (WGS) entry which is preliminary data.</text>
</comment>
<accession>A0ABT7B8W0</accession>
<dbReference type="EMBL" id="JAQOSO010000084">
    <property type="protein sequence ID" value="MDJ1175550.1"/>
    <property type="molecule type" value="Genomic_DNA"/>
</dbReference>
<protein>
    <submittedName>
        <fullName evidence="2">Gfo/Idh/MocA family oxidoreductase</fullName>
    </submittedName>
</protein>
<dbReference type="InterPro" id="IPR000683">
    <property type="entry name" value="Gfo/Idh/MocA-like_OxRdtase_N"/>
</dbReference>
<organism evidence="2 3">
    <name type="scientific">Roseofilum capinflatum BLCC-M114</name>
    <dbReference type="NCBI Taxonomy" id="3022440"/>
    <lineage>
        <taxon>Bacteria</taxon>
        <taxon>Bacillati</taxon>
        <taxon>Cyanobacteriota</taxon>
        <taxon>Cyanophyceae</taxon>
        <taxon>Desertifilales</taxon>
        <taxon>Desertifilaceae</taxon>
        <taxon>Roseofilum</taxon>
        <taxon>Roseofilum capinflatum</taxon>
    </lineage>
</organism>
<dbReference type="Proteomes" id="UP001235849">
    <property type="component" value="Unassembled WGS sequence"/>
</dbReference>
<keyword evidence="3" id="KW-1185">Reference proteome</keyword>
<evidence type="ECO:0000259" key="1">
    <source>
        <dbReference type="Pfam" id="PF01408"/>
    </source>
</evidence>
<dbReference type="InterPro" id="IPR036291">
    <property type="entry name" value="NAD(P)-bd_dom_sf"/>
</dbReference>
<feature type="domain" description="Gfo/Idh/MocA-like oxidoreductase N-terminal" evidence="1">
    <location>
        <begin position="7"/>
        <end position="124"/>
    </location>
</feature>
<dbReference type="Pfam" id="PF01408">
    <property type="entry name" value="GFO_IDH_MocA"/>
    <property type="match status" value="1"/>
</dbReference>
<evidence type="ECO:0000313" key="2">
    <source>
        <dbReference type="EMBL" id="MDJ1175550.1"/>
    </source>
</evidence>
<reference evidence="2 3" key="1">
    <citation type="submission" date="2023-01" db="EMBL/GenBank/DDBJ databases">
        <title>Novel diversity within Roseofilum (Cyanobacteria; Desertifilaceae) from marine benthic mats with descriptions of four novel species.</title>
        <authorList>
            <person name="Wang Y."/>
            <person name="Berthold D.E."/>
            <person name="Hu J."/>
            <person name="Lefler F.W."/>
            <person name="Laughinghouse H.D. IV."/>
        </authorList>
    </citation>
    <scope>NUCLEOTIDE SEQUENCE [LARGE SCALE GENOMIC DNA]</scope>
    <source>
        <strain evidence="2 3">BLCC-M114</strain>
    </source>
</reference>
<sequence length="339" mass="38321">MTQVSIFRLGIIGLGKVTEYYWPALDRVEGLTVVGVSDRDRQKVDTWNHHYPNTPAFTHLHDLYEQVNPDAVIIATSSPSHYTVAQEALSWGKPILLEKPATSSRTEWETLIKQASQAQVPLAIAFHAAFGAEVLWFLEHQPELETTYGPITGFFAHFYDPYWVEGTLKPHAHSLISSWMDSGVNALSVISKLVRALEPTESYFTPNLTPFNEVIHSQVGFKFSTAENNCAGRGWIETHWGLGIKSKTTHLQFAQTGHQLLLDHDRQRLILTDPQGASSILADCATEHPRMVTHYQGVFEDFYHHLQQGTDNLEFAQTVHHLLYSAYEAPHNIQLKQQI</sequence>